<name>A0A7V7RHR1_9BACI</name>
<comment type="caution">
    <text evidence="4">The sequence shown here is derived from an EMBL/GenBank/DDBJ whole genome shotgun (WGS) entry which is preliminary data.</text>
</comment>
<keyword evidence="2" id="KW-0732">Signal</keyword>
<feature type="domain" description="DUF4097" evidence="3">
    <location>
        <begin position="61"/>
        <end position="313"/>
    </location>
</feature>
<feature type="region of interest" description="Disordered" evidence="1">
    <location>
        <begin position="293"/>
        <end position="317"/>
    </location>
</feature>
<protein>
    <submittedName>
        <fullName evidence="4">DUF4097 domain-containing protein</fullName>
    </submittedName>
</protein>
<evidence type="ECO:0000313" key="4">
    <source>
        <dbReference type="EMBL" id="KAB2329157.1"/>
    </source>
</evidence>
<dbReference type="AlphaFoldDB" id="A0A7V7RHR1"/>
<dbReference type="RefSeq" id="WP_151576151.1">
    <property type="nucleotide sequence ID" value="NZ_WBOT01000014.1"/>
</dbReference>
<reference evidence="4 5" key="1">
    <citation type="journal article" date="2014" name="Arch. Microbiol.">
        <title>Bacillus mesophilum sp. nov., strain IITR-54T, a novel 4-chlorobiphenyl dechlorinating bacterium.</title>
        <authorList>
            <person name="Manickam N."/>
            <person name="Singh N.K."/>
            <person name="Bajaj A."/>
            <person name="Kumar R.M."/>
            <person name="Kaur G."/>
            <person name="Kaur N."/>
            <person name="Bala M."/>
            <person name="Kumar A."/>
            <person name="Mayilraj S."/>
        </authorList>
    </citation>
    <scope>NUCLEOTIDE SEQUENCE [LARGE SCALE GENOMIC DNA]</scope>
    <source>
        <strain evidence="4 5">IITR-54</strain>
    </source>
</reference>
<dbReference type="EMBL" id="WBOT01000014">
    <property type="protein sequence ID" value="KAB2329157.1"/>
    <property type="molecule type" value="Genomic_DNA"/>
</dbReference>
<proteinExistence type="predicted"/>
<sequence>MKQSKRPSKRIAIYLIAAGILLACTGAAAGSKFSIINTSEGFKAAGEEDLQQEEWSLEEFNNIDINLNDADIEVLPSTEYKIEIERLESRKVSHYVEDDTLFIEEENARPSFFMMNFAFVSYSTKVKVYVPETLEDIKIDHHFGDLTLGGVESNFILISKEDGDIEIHNIQSKQLAIQNSYGDITGSDLKIDQLDLQLNDGNVKLDSIDAASAAFKNKFGDTTLQDYTSQETYLESTDGDLHIGGELLGDSTITSSYGDIHLSLVNKQAELNYDIENEYGDISINGQEYVDKASNHNDSDHKLTVSSKDGDVEMEVN</sequence>
<organism evidence="4 5">
    <name type="scientific">Bacillus mesophilum</name>
    <dbReference type="NCBI Taxonomy" id="1071718"/>
    <lineage>
        <taxon>Bacteria</taxon>
        <taxon>Bacillati</taxon>
        <taxon>Bacillota</taxon>
        <taxon>Bacilli</taxon>
        <taxon>Bacillales</taxon>
        <taxon>Bacillaceae</taxon>
        <taxon>Bacillus</taxon>
    </lineage>
</organism>
<dbReference type="PROSITE" id="PS51257">
    <property type="entry name" value="PROKAR_LIPOPROTEIN"/>
    <property type="match status" value="1"/>
</dbReference>
<keyword evidence="5" id="KW-1185">Reference proteome</keyword>
<dbReference type="Gene3D" id="2.160.20.120">
    <property type="match status" value="1"/>
</dbReference>
<dbReference type="OrthoDB" id="2848007at2"/>
<feature type="chain" id="PRO_5031110880" evidence="2">
    <location>
        <begin position="30"/>
        <end position="317"/>
    </location>
</feature>
<evidence type="ECO:0000313" key="5">
    <source>
        <dbReference type="Proteomes" id="UP000441354"/>
    </source>
</evidence>
<gene>
    <name evidence="4" type="ORF">F7732_21975</name>
</gene>
<dbReference type="PANTHER" id="PTHR34094:SF1">
    <property type="entry name" value="PROTEIN FAM185A"/>
    <property type="match status" value="1"/>
</dbReference>
<dbReference type="PANTHER" id="PTHR34094">
    <property type="match status" value="1"/>
</dbReference>
<evidence type="ECO:0000256" key="1">
    <source>
        <dbReference type="SAM" id="MobiDB-lite"/>
    </source>
</evidence>
<feature type="signal peptide" evidence="2">
    <location>
        <begin position="1"/>
        <end position="29"/>
    </location>
</feature>
<dbReference type="Pfam" id="PF13349">
    <property type="entry name" value="DUF4097"/>
    <property type="match status" value="1"/>
</dbReference>
<evidence type="ECO:0000259" key="3">
    <source>
        <dbReference type="Pfam" id="PF13349"/>
    </source>
</evidence>
<dbReference type="InterPro" id="IPR025164">
    <property type="entry name" value="Toastrack_DUF4097"/>
</dbReference>
<evidence type="ECO:0000256" key="2">
    <source>
        <dbReference type="SAM" id="SignalP"/>
    </source>
</evidence>
<accession>A0A7V7RHR1</accession>
<dbReference type="Proteomes" id="UP000441354">
    <property type="component" value="Unassembled WGS sequence"/>
</dbReference>
<feature type="compositionally biased region" description="Basic and acidic residues" evidence="1">
    <location>
        <begin position="293"/>
        <end position="311"/>
    </location>
</feature>